<keyword evidence="2" id="KW-1185">Reference proteome</keyword>
<protein>
    <recommendedName>
        <fullName evidence="3">EthD domain-containing protein</fullName>
    </recommendedName>
</protein>
<dbReference type="RefSeq" id="WP_195130225.1">
    <property type="nucleotide sequence ID" value="NZ_JADLQX010000010.1"/>
</dbReference>
<accession>A0ABS0CQT1</accession>
<organism evidence="1 2">
    <name type="scientific">Nocardia amamiensis</name>
    <dbReference type="NCBI Taxonomy" id="404578"/>
    <lineage>
        <taxon>Bacteria</taxon>
        <taxon>Bacillati</taxon>
        <taxon>Actinomycetota</taxon>
        <taxon>Actinomycetes</taxon>
        <taxon>Mycobacteriales</taxon>
        <taxon>Nocardiaceae</taxon>
        <taxon>Nocardia</taxon>
    </lineage>
</organism>
<gene>
    <name evidence="1" type="ORF">IU459_15515</name>
</gene>
<dbReference type="Proteomes" id="UP000702209">
    <property type="component" value="Unassembled WGS sequence"/>
</dbReference>
<reference evidence="1 2" key="1">
    <citation type="submission" date="2020-10" db="EMBL/GenBank/DDBJ databases">
        <title>Identification of Nocardia species via Next-generation sequencing and recognition of intraspecies genetic diversity.</title>
        <authorList>
            <person name="Li P."/>
            <person name="Li P."/>
            <person name="Lu B."/>
        </authorList>
    </citation>
    <scope>NUCLEOTIDE SEQUENCE [LARGE SCALE GENOMIC DNA]</scope>
    <source>
        <strain evidence="1 2">BJ06-0157</strain>
    </source>
</reference>
<dbReference type="SUPFAM" id="SSF54909">
    <property type="entry name" value="Dimeric alpha+beta barrel"/>
    <property type="match status" value="1"/>
</dbReference>
<dbReference type="InterPro" id="IPR011008">
    <property type="entry name" value="Dimeric_a/b-barrel"/>
</dbReference>
<evidence type="ECO:0000313" key="1">
    <source>
        <dbReference type="EMBL" id="MBF6298941.1"/>
    </source>
</evidence>
<comment type="caution">
    <text evidence="1">The sequence shown here is derived from an EMBL/GenBank/DDBJ whole genome shotgun (WGS) entry which is preliminary data.</text>
</comment>
<sequence length="218" mass="23652">MKTIFALWGVRDLLQADLAAKLTGTDAVQVNVSDAAVATAMLRITTFDTPVQAVVSVWWTADPRPAGAVQVLGTVAERVAGWHVEEVTPIPPPVVAPLERAPGLSNIAFLRKPDDLPHADWLDRWRIRHTHVAIETQATFGYVQNIVTGPATDDAPAIAGIVEELFPIEALTDPHAFYGSGGDDAELARRVDRLMTSVATFGGDRNLDVVPTSRYRLR</sequence>
<dbReference type="EMBL" id="JADLQX010000010">
    <property type="protein sequence ID" value="MBF6298941.1"/>
    <property type="molecule type" value="Genomic_DNA"/>
</dbReference>
<proteinExistence type="predicted"/>
<evidence type="ECO:0000313" key="2">
    <source>
        <dbReference type="Proteomes" id="UP000702209"/>
    </source>
</evidence>
<name>A0ABS0CQT1_9NOCA</name>
<evidence type="ECO:0008006" key="3">
    <source>
        <dbReference type="Google" id="ProtNLM"/>
    </source>
</evidence>